<gene>
    <name evidence="1" type="ORF">DSM5745_11222</name>
</gene>
<evidence type="ECO:0000313" key="1">
    <source>
        <dbReference type="EMBL" id="RDW58531.1"/>
    </source>
</evidence>
<organism evidence="1 2">
    <name type="scientific">Aspergillus mulundensis</name>
    <dbReference type="NCBI Taxonomy" id="1810919"/>
    <lineage>
        <taxon>Eukaryota</taxon>
        <taxon>Fungi</taxon>
        <taxon>Dikarya</taxon>
        <taxon>Ascomycota</taxon>
        <taxon>Pezizomycotina</taxon>
        <taxon>Eurotiomycetes</taxon>
        <taxon>Eurotiomycetidae</taxon>
        <taxon>Eurotiales</taxon>
        <taxon>Aspergillaceae</taxon>
        <taxon>Aspergillus</taxon>
        <taxon>Aspergillus subgen. Nidulantes</taxon>
    </lineage>
</organism>
<dbReference type="EMBL" id="PVWQ01000023">
    <property type="protein sequence ID" value="RDW58531.1"/>
    <property type="molecule type" value="Genomic_DNA"/>
</dbReference>
<dbReference type="GeneID" id="38121592"/>
<comment type="caution">
    <text evidence="1">The sequence shown here is derived from an EMBL/GenBank/DDBJ whole genome shotgun (WGS) entry which is preliminary data.</text>
</comment>
<dbReference type="AlphaFoldDB" id="A0A3D8Q9S4"/>
<protein>
    <submittedName>
        <fullName evidence="1">Uncharacterized protein</fullName>
    </submittedName>
</protein>
<evidence type="ECO:0000313" key="2">
    <source>
        <dbReference type="Proteomes" id="UP000256690"/>
    </source>
</evidence>
<sequence>MSTYTPTPRYYASKFHESLPEAQTHPVPPTCSLPCTDFRSMCSHCWTLFETGKQAAPLSHASSPSAPCTALGHMCDYCWAAYETAGLEGNVAIHADDNCLTPLSMCDHCRRAFNALTPVIPPESLLARPGVYPVKFWKRFAEGVVDQGFGAYIATALAERLGKLFCAPVSVRAFTTTPPGKESPNLASVLVEFPHVVDVNEQLVNVMFQGLPGEGLGEGSKWTSRIPRQEQCLCHFRLRFFRAMVEYNPDKTWREFQVLEAGGL</sequence>
<dbReference type="RefSeq" id="XP_026598157.1">
    <property type="nucleotide sequence ID" value="XM_026753238.1"/>
</dbReference>
<proteinExistence type="predicted"/>
<accession>A0A3D8Q9S4</accession>
<keyword evidence="2" id="KW-1185">Reference proteome</keyword>
<dbReference type="Proteomes" id="UP000256690">
    <property type="component" value="Unassembled WGS sequence"/>
</dbReference>
<name>A0A3D8Q9S4_9EURO</name>
<reference evidence="1 2" key="1">
    <citation type="journal article" date="2018" name="IMA Fungus">
        <title>IMA Genome-F 9: Draft genome sequence of Annulohypoxylon stygium, Aspergillus mulundensis, Berkeleyomyces basicola (syn. Thielaviopsis basicola), Ceratocystis smalleyi, two Cercospora beticola strains, Coleophoma cylindrospora, Fusarium fracticaudum, Phialophora cf. hyalina, and Morchella septimelata.</title>
        <authorList>
            <person name="Wingfield B.D."/>
            <person name="Bills G.F."/>
            <person name="Dong Y."/>
            <person name="Huang W."/>
            <person name="Nel W.J."/>
            <person name="Swalarsk-Parry B.S."/>
            <person name="Vaghefi N."/>
            <person name="Wilken P.M."/>
            <person name="An Z."/>
            <person name="de Beer Z.W."/>
            <person name="De Vos L."/>
            <person name="Chen L."/>
            <person name="Duong T.A."/>
            <person name="Gao Y."/>
            <person name="Hammerbacher A."/>
            <person name="Kikkert J.R."/>
            <person name="Li Y."/>
            <person name="Li H."/>
            <person name="Li K."/>
            <person name="Li Q."/>
            <person name="Liu X."/>
            <person name="Ma X."/>
            <person name="Naidoo K."/>
            <person name="Pethybridge S.J."/>
            <person name="Sun J."/>
            <person name="Steenkamp E.T."/>
            <person name="van der Nest M.A."/>
            <person name="van Wyk S."/>
            <person name="Wingfield M.J."/>
            <person name="Xiong C."/>
            <person name="Yue Q."/>
            <person name="Zhang X."/>
        </authorList>
    </citation>
    <scope>NUCLEOTIDE SEQUENCE [LARGE SCALE GENOMIC DNA]</scope>
    <source>
        <strain evidence="1 2">DSM 5745</strain>
    </source>
</reference>